<dbReference type="PANTHER" id="PTHR35004:SF7">
    <property type="entry name" value="INTEGRASE PROTEIN"/>
    <property type="match status" value="1"/>
</dbReference>
<evidence type="ECO:0000313" key="3">
    <source>
        <dbReference type="EMBL" id="AFJ01984.1"/>
    </source>
</evidence>
<dbReference type="PATRIC" id="fig|754477.3.peg.804"/>
<dbReference type="EMBL" id="CP003380">
    <property type="protein sequence ID" value="AFJ01984.1"/>
    <property type="molecule type" value="Genomic_DNA"/>
</dbReference>
<dbReference type="PROSITE" id="PS50994">
    <property type="entry name" value="INTEGRASE"/>
    <property type="match status" value="1"/>
</dbReference>
<proteinExistence type="predicted"/>
<dbReference type="AlphaFoldDB" id="I1YGE1"/>
<dbReference type="PANTHER" id="PTHR35004">
    <property type="entry name" value="TRANSPOSASE RV3428C-RELATED"/>
    <property type="match status" value="1"/>
</dbReference>
<dbReference type="OrthoDB" id="371334at2"/>
<dbReference type="GO" id="GO:0015074">
    <property type="term" value="P:DNA integration"/>
    <property type="evidence" value="ECO:0007669"/>
    <property type="project" value="InterPro"/>
</dbReference>
<dbReference type="SUPFAM" id="SSF53098">
    <property type="entry name" value="Ribonuclease H-like"/>
    <property type="match status" value="1"/>
</dbReference>
<dbReference type="InterPro" id="IPR036397">
    <property type="entry name" value="RNaseH_sf"/>
</dbReference>
<reference evidence="3 4" key="1">
    <citation type="journal article" date="2012" name="J. Bacteriol.">
        <title>Complete genome sequences of Methylophaga sp. strain JAM1 and Methylophaga sp. strain JAM7.</title>
        <authorList>
            <person name="Villeneuve C."/>
            <person name="Martineau C."/>
            <person name="Mauffrey F."/>
            <person name="Villemur R."/>
        </authorList>
    </citation>
    <scope>NUCLEOTIDE SEQUENCE [LARGE SCALE GENOMIC DNA]</scope>
    <source>
        <strain evidence="3 4">JAM7</strain>
    </source>
</reference>
<evidence type="ECO:0000313" key="4">
    <source>
        <dbReference type="Proteomes" id="UP000009145"/>
    </source>
</evidence>
<dbReference type="InterPro" id="IPR012337">
    <property type="entry name" value="RNaseH-like_sf"/>
</dbReference>
<evidence type="ECO:0000259" key="2">
    <source>
        <dbReference type="PROSITE" id="PS50994"/>
    </source>
</evidence>
<dbReference type="Proteomes" id="UP000009145">
    <property type="component" value="Chromosome"/>
</dbReference>
<protein>
    <submittedName>
        <fullName evidence="3">Phage transposase</fullName>
    </submittedName>
</protein>
<dbReference type="RefSeq" id="WP_014703405.1">
    <property type="nucleotide sequence ID" value="NC_017856.1"/>
</dbReference>
<gene>
    <name evidence="3" type="ordered locus">Q7C_815</name>
</gene>
<sequence length="587" mass="66488">MTGNTLQYLMDVANRAEKAGHGGKTKVYQSAADNMGISTQTLMRKLSEFRPSHRRRRKDAAQSALTRADAQVISAYMLDSRRKNGKRLASLEDAIEVLRSNGEIDASRIDEETGEVMPLSISAISRAMYQYNLHPEQLALPSPKVTLRSEHPNHVWQIDPSLCVLYYLPAAQGECLQVMDENKFYKNKPANIRRIEKERVWRYVITDHASGVIFVHYVLGAESGVNLLESFIEASRKRGDEPFYGIPKLVMVDPGSANTGAVFRNLCRALGITLQVNLPGQPWAKGQVEKANDIVERSFEHRLKFQESPPTSVDELNVLASQWRRWFNSTATHRRLKKPRFAAWMKIKTEQLRLAPDEKIMRSIAMNKAERRKVTVQLEVSFNGSQYSVASIPGVHVGMHLEVTRNPWHDDQAGVLYRDDDGREVMQIVQAIKRDEFGFDIDSPIIGETFRSHADTELDTNRKAVERLSMESDTDTEADKKRKSGATPLGGRIDAMKPINDTRIPEYLPRLGELLDVKTPKVESLRLNHVEAAKRLKNRIGDEWNPDHYQWLVQHYPSGIPEDLLDDVEAALTRVKPAKLHVIGGSN</sequence>
<accession>I1YGE1</accession>
<dbReference type="eggNOG" id="COG4584">
    <property type="taxonomic scope" value="Bacteria"/>
</dbReference>
<evidence type="ECO:0000256" key="1">
    <source>
        <dbReference type="SAM" id="MobiDB-lite"/>
    </source>
</evidence>
<dbReference type="HOGENOM" id="CLU_019645_0_0_6"/>
<dbReference type="KEGG" id="mec:Q7C_815"/>
<keyword evidence="4" id="KW-1185">Reference proteome</keyword>
<dbReference type="STRING" id="754477.Q7C_815"/>
<feature type="domain" description="Integrase catalytic" evidence="2">
    <location>
        <begin position="148"/>
        <end position="348"/>
    </location>
</feature>
<feature type="region of interest" description="Disordered" evidence="1">
    <location>
        <begin position="467"/>
        <end position="496"/>
    </location>
</feature>
<organism evidence="3 4">
    <name type="scientific">Methylophaga frappieri (strain ATCC BAA-2434 / DSM 25690 / JAM7)</name>
    <dbReference type="NCBI Taxonomy" id="754477"/>
    <lineage>
        <taxon>Bacteria</taxon>
        <taxon>Pseudomonadati</taxon>
        <taxon>Pseudomonadota</taxon>
        <taxon>Gammaproteobacteria</taxon>
        <taxon>Thiotrichales</taxon>
        <taxon>Piscirickettsiaceae</taxon>
        <taxon>Methylophaga</taxon>
    </lineage>
</organism>
<dbReference type="GO" id="GO:0003676">
    <property type="term" value="F:nucleic acid binding"/>
    <property type="evidence" value="ECO:0007669"/>
    <property type="project" value="InterPro"/>
</dbReference>
<dbReference type="Gene3D" id="3.30.420.10">
    <property type="entry name" value="Ribonuclease H-like superfamily/Ribonuclease H"/>
    <property type="match status" value="1"/>
</dbReference>
<dbReference type="InterPro" id="IPR001584">
    <property type="entry name" value="Integrase_cat-core"/>
</dbReference>
<name>I1YGE1_METFJ</name>